<dbReference type="OrthoDB" id="2980832at2759"/>
<organism evidence="2 3">
    <name type="scientific">Hericium alpestre</name>
    <dbReference type="NCBI Taxonomy" id="135208"/>
    <lineage>
        <taxon>Eukaryota</taxon>
        <taxon>Fungi</taxon>
        <taxon>Dikarya</taxon>
        <taxon>Basidiomycota</taxon>
        <taxon>Agaricomycotina</taxon>
        <taxon>Agaricomycetes</taxon>
        <taxon>Russulales</taxon>
        <taxon>Hericiaceae</taxon>
        <taxon>Hericium</taxon>
    </lineage>
</organism>
<keyword evidence="3" id="KW-1185">Reference proteome</keyword>
<dbReference type="AlphaFoldDB" id="A0A4Z0A7Z4"/>
<dbReference type="EMBL" id="SFCI01000147">
    <property type="protein sequence ID" value="TFY82049.1"/>
    <property type="molecule type" value="Genomic_DNA"/>
</dbReference>
<comment type="caution">
    <text evidence="2">The sequence shown here is derived from an EMBL/GenBank/DDBJ whole genome shotgun (WGS) entry which is preliminary data.</text>
</comment>
<name>A0A4Z0A7Z4_9AGAM</name>
<gene>
    <name evidence="2" type="ORF">EWM64_g1962</name>
</gene>
<proteinExistence type="predicted"/>
<protein>
    <submittedName>
        <fullName evidence="2">Uncharacterized protein</fullName>
    </submittedName>
</protein>
<dbReference type="Proteomes" id="UP000298061">
    <property type="component" value="Unassembled WGS sequence"/>
</dbReference>
<evidence type="ECO:0000256" key="1">
    <source>
        <dbReference type="SAM" id="MobiDB-lite"/>
    </source>
</evidence>
<sequence>MRLALMRSPPTRAAPARGRRRRGSSRGGGGGSEGEEREACRHTEGQLEHLILERKLTAVDQKIVGWIQYQNRKLDDTAKVVTQDSLTSVIQAMVKPPRREALHQVYSSMFWEEKVKPKATADWEEAKRNVNIVEGEQAPQWIDYAAKTAYHLFSNESAEVKDAVQAEVDSRYEMAMEEYRRSFVDVPQSDRDKKTAMKSAYPGLQPLADALAERFGCYVSIDMTGPSLENEDVIGGLR</sequence>
<feature type="compositionally biased region" description="Low complexity" evidence="1">
    <location>
        <begin position="7"/>
        <end position="16"/>
    </location>
</feature>
<evidence type="ECO:0000313" key="2">
    <source>
        <dbReference type="EMBL" id="TFY82049.1"/>
    </source>
</evidence>
<accession>A0A4Z0A7Z4</accession>
<reference evidence="2 3" key="1">
    <citation type="submission" date="2019-02" db="EMBL/GenBank/DDBJ databases">
        <title>Genome sequencing of the rare red list fungi Hericium alpestre (H. flagellum).</title>
        <authorList>
            <person name="Buettner E."/>
            <person name="Kellner H."/>
        </authorList>
    </citation>
    <scope>NUCLEOTIDE SEQUENCE [LARGE SCALE GENOMIC DNA]</scope>
    <source>
        <strain evidence="2 3">DSM 108284</strain>
    </source>
</reference>
<feature type="region of interest" description="Disordered" evidence="1">
    <location>
        <begin position="1"/>
        <end position="41"/>
    </location>
</feature>
<evidence type="ECO:0000313" key="3">
    <source>
        <dbReference type="Proteomes" id="UP000298061"/>
    </source>
</evidence>